<dbReference type="PANTHER" id="PTHR43248:SF25">
    <property type="entry name" value="AB HYDROLASE-1 DOMAIN-CONTAINING PROTEIN-RELATED"/>
    <property type="match status" value="1"/>
</dbReference>
<dbReference type="Pfam" id="PF08386">
    <property type="entry name" value="Abhydrolase_4"/>
    <property type="match status" value="1"/>
</dbReference>
<gene>
    <name evidence="6" type="ORF">L207DRAFT_433766</name>
</gene>
<name>A0A2J6REX4_HYAVF</name>
<sequence length="636" mass="70890">MLAFAGVYRHASWISPFLLAQSHRPSTAAQLTSPYGQFPVPNDPFQFVPCTSWSILPPLDDQTPEKTWAKLFDPNPEHWSWGAPPASKEEQDHHNPYSGRGIYLCGYIDVPLDYTNNSDSRITRLAVTKFQVSGLALSDSASCSSSEGKKSERTIVIEPGGPGGSGTSYAWRAAEDVTKRLSGGKFDVLGWDPRGVNASLPAVSCFPFDADRDRWSLLAVQAREVSPSPMAQLEFVDALWDSTYRSCWERQGDLGRFLTTASVARDLEEIRKTLGEDDLTGYLVSYGTGIGQTYANMFPDSVGRMILDGTEYVRDHRLLGGFGWTALDNGTDAWHDGFLGECLNAGPEHCALAKPKTSESVTLPGLVKRMEKLVKSFIHRPIPGYSSSSGPSLITYSRLVDSLYSSMYNAYSWPALAEMLSELEDGNSTLATAFIDHWEYDPTLPCQIASKPSSDELAFMVICGDSYDAPQPDGLEWWANLWEEMTTKSWIASNLRFYSVFPCRHYSDYWTPAEVYRGDLNHTLKNPILLIAEIYDPATPLRNGRRLLNEMGQNARLIAHHGYGHSSRDTSNCTDSIAKEFILTGKLPDEPETACYANEKPYLYGKDKAKIASSESWDPVSDWRKHLEEMKLLGRH</sequence>
<dbReference type="AlphaFoldDB" id="A0A2J6REX4"/>
<evidence type="ECO:0000259" key="4">
    <source>
        <dbReference type="Pfam" id="PF00561"/>
    </source>
</evidence>
<dbReference type="InterPro" id="IPR000073">
    <property type="entry name" value="AB_hydrolase_1"/>
</dbReference>
<feature type="domain" description="Peptidase S33 tripeptidyl aminopeptidase-like C-terminal" evidence="5">
    <location>
        <begin position="522"/>
        <end position="595"/>
    </location>
</feature>
<evidence type="ECO:0000256" key="1">
    <source>
        <dbReference type="ARBA" id="ARBA00010088"/>
    </source>
</evidence>
<dbReference type="InterPro" id="IPR029058">
    <property type="entry name" value="AB_hydrolase_fold"/>
</dbReference>
<dbReference type="SUPFAM" id="SSF53474">
    <property type="entry name" value="alpha/beta-Hydrolases"/>
    <property type="match status" value="1"/>
</dbReference>
<dbReference type="InterPro" id="IPR051601">
    <property type="entry name" value="Serine_prot/Carboxylest_S33"/>
</dbReference>
<dbReference type="Gene3D" id="3.40.50.1820">
    <property type="entry name" value="alpha/beta hydrolase"/>
    <property type="match status" value="1"/>
</dbReference>
<comment type="similarity">
    <text evidence="1">Belongs to the peptidase S33 family.</text>
</comment>
<dbReference type="PANTHER" id="PTHR43248">
    <property type="entry name" value="2-SUCCINYL-6-HYDROXY-2,4-CYCLOHEXADIENE-1-CARBOXYLATE SYNTHASE"/>
    <property type="match status" value="1"/>
</dbReference>
<feature type="region of interest" description="Disordered" evidence="3">
    <location>
        <begin position="140"/>
        <end position="162"/>
    </location>
</feature>
<dbReference type="GO" id="GO:0016787">
    <property type="term" value="F:hydrolase activity"/>
    <property type="evidence" value="ECO:0007669"/>
    <property type="project" value="UniProtKB-KW"/>
</dbReference>
<proteinExistence type="inferred from homology"/>
<keyword evidence="7" id="KW-1185">Reference proteome</keyword>
<dbReference type="Pfam" id="PF00561">
    <property type="entry name" value="Abhydrolase_1"/>
    <property type="match status" value="1"/>
</dbReference>
<dbReference type="OrthoDB" id="425534at2759"/>
<reference evidence="6 7" key="1">
    <citation type="submission" date="2016-04" db="EMBL/GenBank/DDBJ databases">
        <title>A degradative enzymes factory behind the ericoid mycorrhizal symbiosis.</title>
        <authorList>
            <consortium name="DOE Joint Genome Institute"/>
            <person name="Martino E."/>
            <person name="Morin E."/>
            <person name="Grelet G."/>
            <person name="Kuo A."/>
            <person name="Kohler A."/>
            <person name="Daghino S."/>
            <person name="Barry K."/>
            <person name="Choi C."/>
            <person name="Cichocki N."/>
            <person name="Clum A."/>
            <person name="Copeland A."/>
            <person name="Hainaut M."/>
            <person name="Haridas S."/>
            <person name="Labutti K."/>
            <person name="Lindquist E."/>
            <person name="Lipzen A."/>
            <person name="Khouja H.-R."/>
            <person name="Murat C."/>
            <person name="Ohm R."/>
            <person name="Olson A."/>
            <person name="Spatafora J."/>
            <person name="Veneault-Fourrey C."/>
            <person name="Henrissat B."/>
            <person name="Grigoriev I."/>
            <person name="Martin F."/>
            <person name="Perotto S."/>
        </authorList>
    </citation>
    <scope>NUCLEOTIDE SEQUENCE [LARGE SCALE GENOMIC DNA]</scope>
    <source>
        <strain evidence="6 7">F</strain>
    </source>
</reference>
<protein>
    <submittedName>
        <fullName evidence="6">Alpha/beta-hydrolase</fullName>
    </submittedName>
</protein>
<organism evidence="6 7">
    <name type="scientific">Hyaloscypha variabilis (strain UAMH 11265 / GT02V1 / F)</name>
    <name type="common">Meliniomyces variabilis</name>
    <dbReference type="NCBI Taxonomy" id="1149755"/>
    <lineage>
        <taxon>Eukaryota</taxon>
        <taxon>Fungi</taxon>
        <taxon>Dikarya</taxon>
        <taxon>Ascomycota</taxon>
        <taxon>Pezizomycotina</taxon>
        <taxon>Leotiomycetes</taxon>
        <taxon>Helotiales</taxon>
        <taxon>Hyaloscyphaceae</taxon>
        <taxon>Hyaloscypha</taxon>
        <taxon>Hyaloscypha variabilis</taxon>
    </lineage>
</organism>
<dbReference type="STRING" id="1149755.A0A2J6REX4"/>
<dbReference type="InterPro" id="IPR013595">
    <property type="entry name" value="Pept_S33_TAP-like_C"/>
</dbReference>
<dbReference type="EMBL" id="KZ613950">
    <property type="protein sequence ID" value="PMD37071.1"/>
    <property type="molecule type" value="Genomic_DNA"/>
</dbReference>
<accession>A0A2J6REX4</accession>
<evidence type="ECO:0000256" key="2">
    <source>
        <dbReference type="ARBA" id="ARBA00022801"/>
    </source>
</evidence>
<feature type="domain" description="AB hydrolase-1" evidence="4">
    <location>
        <begin position="154"/>
        <end position="336"/>
    </location>
</feature>
<evidence type="ECO:0000259" key="5">
    <source>
        <dbReference type="Pfam" id="PF08386"/>
    </source>
</evidence>
<evidence type="ECO:0000256" key="3">
    <source>
        <dbReference type="SAM" id="MobiDB-lite"/>
    </source>
</evidence>
<keyword evidence="2 6" id="KW-0378">Hydrolase</keyword>
<dbReference type="Proteomes" id="UP000235786">
    <property type="component" value="Unassembled WGS sequence"/>
</dbReference>
<evidence type="ECO:0000313" key="6">
    <source>
        <dbReference type="EMBL" id="PMD37071.1"/>
    </source>
</evidence>
<evidence type="ECO:0000313" key="7">
    <source>
        <dbReference type="Proteomes" id="UP000235786"/>
    </source>
</evidence>